<dbReference type="GO" id="GO:0005655">
    <property type="term" value="C:nucleolar ribonuclease P complex"/>
    <property type="evidence" value="ECO:0007669"/>
    <property type="project" value="TreeGrafter"/>
</dbReference>
<keyword evidence="6" id="KW-1185">Reference proteome</keyword>
<dbReference type="InterPro" id="IPR007175">
    <property type="entry name" value="Rpr2/Snm1/Rpp21"/>
</dbReference>
<evidence type="ECO:0000256" key="4">
    <source>
        <dbReference type="ARBA" id="ARBA00038402"/>
    </source>
</evidence>
<name>N1PZS1_DOTSN</name>
<keyword evidence="2" id="KW-0479">Metal-binding</keyword>
<dbReference type="Proteomes" id="UP000016933">
    <property type="component" value="Unassembled WGS sequence"/>
</dbReference>
<proteinExistence type="inferred from homology"/>
<organism evidence="5 6">
    <name type="scientific">Dothistroma septosporum (strain NZE10 / CBS 128990)</name>
    <name type="common">Red band needle blight fungus</name>
    <name type="synonym">Mycosphaerella pini</name>
    <dbReference type="NCBI Taxonomy" id="675120"/>
    <lineage>
        <taxon>Eukaryota</taxon>
        <taxon>Fungi</taxon>
        <taxon>Dikarya</taxon>
        <taxon>Ascomycota</taxon>
        <taxon>Pezizomycotina</taxon>
        <taxon>Dothideomycetes</taxon>
        <taxon>Dothideomycetidae</taxon>
        <taxon>Mycosphaerellales</taxon>
        <taxon>Mycosphaerellaceae</taxon>
        <taxon>Dothistroma</taxon>
    </lineage>
</organism>
<protein>
    <recommendedName>
        <fullName evidence="7">RNAse P Rpr2/Rpp21 subunit domain-containing protein</fullName>
    </recommendedName>
</protein>
<dbReference type="OrthoDB" id="128536at2759"/>
<gene>
    <name evidence="5" type="ORF">DOTSEDRAFT_121553</name>
</gene>
<dbReference type="PANTHER" id="PTHR14742">
    <property type="entry name" value="RIBONUCLEASE P SUBUNIT P21"/>
    <property type="match status" value="1"/>
</dbReference>
<dbReference type="STRING" id="675120.N1PZS1"/>
<dbReference type="EMBL" id="KB446535">
    <property type="protein sequence ID" value="EME48498.1"/>
    <property type="molecule type" value="Genomic_DNA"/>
</dbReference>
<evidence type="ECO:0008006" key="7">
    <source>
        <dbReference type="Google" id="ProtNLM"/>
    </source>
</evidence>
<dbReference type="Gene3D" id="6.20.50.20">
    <property type="match status" value="1"/>
</dbReference>
<keyword evidence="1" id="KW-0819">tRNA processing</keyword>
<dbReference type="eggNOG" id="ENOG502SCED">
    <property type="taxonomic scope" value="Eukaryota"/>
</dbReference>
<dbReference type="Pfam" id="PF04032">
    <property type="entry name" value="Rpr2"/>
    <property type="match status" value="1"/>
</dbReference>
<reference evidence="6" key="1">
    <citation type="journal article" date="2012" name="PLoS Genet.">
        <title>The genomes of the fungal plant pathogens Cladosporium fulvum and Dothistroma septosporum reveal adaptation to different hosts and lifestyles but also signatures of common ancestry.</title>
        <authorList>
            <person name="de Wit P.J.G.M."/>
            <person name="van der Burgt A."/>
            <person name="Oekmen B."/>
            <person name="Stergiopoulos I."/>
            <person name="Abd-Elsalam K.A."/>
            <person name="Aerts A.L."/>
            <person name="Bahkali A.H."/>
            <person name="Beenen H.G."/>
            <person name="Chettri P."/>
            <person name="Cox M.P."/>
            <person name="Datema E."/>
            <person name="de Vries R.P."/>
            <person name="Dhillon B."/>
            <person name="Ganley A.R."/>
            <person name="Griffiths S.A."/>
            <person name="Guo Y."/>
            <person name="Hamelin R.C."/>
            <person name="Henrissat B."/>
            <person name="Kabir M.S."/>
            <person name="Jashni M.K."/>
            <person name="Kema G."/>
            <person name="Klaubauf S."/>
            <person name="Lapidus A."/>
            <person name="Levasseur A."/>
            <person name="Lindquist E."/>
            <person name="Mehrabi R."/>
            <person name="Ohm R.A."/>
            <person name="Owen T.J."/>
            <person name="Salamov A."/>
            <person name="Schwelm A."/>
            <person name="Schijlen E."/>
            <person name="Sun H."/>
            <person name="van den Burg H.A."/>
            <person name="van Ham R.C.H.J."/>
            <person name="Zhang S."/>
            <person name="Goodwin S.B."/>
            <person name="Grigoriev I.V."/>
            <person name="Collemare J."/>
            <person name="Bradshaw R.E."/>
        </authorList>
    </citation>
    <scope>NUCLEOTIDE SEQUENCE [LARGE SCALE GENOMIC DNA]</scope>
    <source>
        <strain evidence="6">NZE10 / CBS 128990</strain>
    </source>
</reference>
<dbReference type="PANTHER" id="PTHR14742:SF0">
    <property type="entry name" value="RIBONUCLEASE P PROTEIN SUBUNIT P21"/>
    <property type="match status" value="1"/>
</dbReference>
<evidence type="ECO:0000256" key="1">
    <source>
        <dbReference type="ARBA" id="ARBA00022694"/>
    </source>
</evidence>
<dbReference type="OMA" id="HIRARLD"/>
<reference evidence="5 6" key="2">
    <citation type="journal article" date="2012" name="PLoS Pathog.">
        <title>Diverse lifestyles and strategies of plant pathogenesis encoded in the genomes of eighteen Dothideomycetes fungi.</title>
        <authorList>
            <person name="Ohm R.A."/>
            <person name="Feau N."/>
            <person name="Henrissat B."/>
            <person name="Schoch C.L."/>
            <person name="Horwitz B.A."/>
            <person name="Barry K.W."/>
            <person name="Condon B.J."/>
            <person name="Copeland A.C."/>
            <person name="Dhillon B."/>
            <person name="Glaser F."/>
            <person name="Hesse C.N."/>
            <person name="Kosti I."/>
            <person name="LaButti K."/>
            <person name="Lindquist E.A."/>
            <person name="Lucas S."/>
            <person name="Salamov A.A."/>
            <person name="Bradshaw R.E."/>
            <person name="Ciuffetti L."/>
            <person name="Hamelin R.C."/>
            <person name="Kema G.H.J."/>
            <person name="Lawrence C."/>
            <person name="Scott J.A."/>
            <person name="Spatafora J.W."/>
            <person name="Turgeon B.G."/>
            <person name="de Wit P.J.G.M."/>
            <person name="Zhong S."/>
            <person name="Goodwin S.B."/>
            <person name="Grigoriev I.V."/>
        </authorList>
    </citation>
    <scope>NUCLEOTIDE SEQUENCE [LARGE SCALE GENOMIC DNA]</scope>
    <source>
        <strain evidence="6">NZE10 / CBS 128990</strain>
    </source>
</reference>
<dbReference type="AlphaFoldDB" id="N1PZS1"/>
<sequence>MAKDKPKSTKGPPNKHLSARITFLQQAALHLAEVQSETASQITSTVTSEHFRYTYNGQSRDSKLQDIADRTFGADRSPPNGLSTHLTLQLRQVALKSQIRLQPSTKHISCKGCHAVLLDGSSCKRYTENLSCGGKQPHADMTVHECTICGTKKRFPANVMRQLRKSKRAMRSGSTTIS</sequence>
<dbReference type="GO" id="GO:0046872">
    <property type="term" value="F:metal ion binding"/>
    <property type="evidence" value="ECO:0007669"/>
    <property type="project" value="UniProtKB-KW"/>
</dbReference>
<evidence type="ECO:0000313" key="6">
    <source>
        <dbReference type="Proteomes" id="UP000016933"/>
    </source>
</evidence>
<dbReference type="GO" id="GO:0008033">
    <property type="term" value="P:tRNA processing"/>
    <property type="evidence" value="ECO:0007669"/>
    <property type="project" value="UniProtKB-KW"/>
</dbReference>
<keyword evidence="3" id="KW-0862">Zinc</keyword>
<evidence type="ECO:0000256" key="2">
    <source>
        <dbReference type="ARBA" id="ARBA00022723"/>
    </source>
</evidence>
<evidence type="ECO:0000256" key="3">
    <source>
        <dbReference type="ARBA" id="ARBA00022833"/>
    </source>
</evidence>
<comment type="similarity">
    <text evidence="4">Belongs to the eukaryotic/archaeal RNase P protein component 4 family.</text>
</comment>
<evidence type="ECO:0000313" key="5">
    <source>
        <dbReference type="EMBL" id="EME48498.1"/>
    </source>
</evidence>
<dbReference type="HOGENOM" id="CLU_079140_1_1_1"/>
<accession>N1PZS1</accession>